<dbReference type="EMBL" id="OV170228">
    <property type="protein sequence ID" value="CAH0730517.1"/>
    <property type="molecule type" value="Genomic_DNA"/>
</dbReference>
<reference evidence="6" key="1">
    <citation type="submission" date="2021-12" db="EMBL/GenBank/DDBJ databases">
        <authorList>
            <person name="Martin H S."/>
        </authorList>
    </citation>
    <scope>NUCLEOTIDE SEQUENCE</scope>
</reference>
<feature type="non-terminal residue" evidence="6">
    <location>
        <position position="143"/>
    </location>
</feature>
<evidence type="ECO:0008006" key="8">
    <source>
        <dbReference type="Google" id="ProtNLM"/>
    </source>
</evidence>
<keyword evidence="4 5" id="KW-0472">Membrane</keyword>
<evidence type="ECO:0000313" key="7">
    <source>
        <dbReference type="Proteomes" id="UP000838878"/>
    </source>
</evidence>
<evidence type="ECO:0000256" key="3">
    <source>
        <dbReference type="ARBA" id="ARBA00022989"/>
    </source>
</evidence>
<accession>A0A8J9VEY6</accession>
<dbReference type="Proteomes" id="UP000838878">
    <property type="component" value="Chromosome 8"/>
</dbReference>
<evidence type="ECO:0000256" key="2">
    <source>
        <dbReference type="ARBA" id="ARBA00022692"/>
    </source>
</evidence>
<feature type="transmembrane region" description="Helical" evidence="5">
    <location>
        <begin position="41"/>
        <end position="63"/>
    </location>
</feature>
<evidence type="ECO:0000256" key="5">
    <source>
        <dbReference type="SAM" id="Phobius"/>
    </source>
</evidence>
<evidence type="ECO:0000313" key="6">
    <source>
        <dbReference type="EMBL" id="CAH0730517.1"/>
    </source>
</evidence>
<dbReference type="OrthoDB" id="7479727at2759"/>
<dbReference type="Pfam" id="PF00335">
    <property type="entry name" value="Tetraspanin"/>
    <property type="match status" value="1"/>
</dbReference>
<name>A0A8J9VEY6_9NEOP</name>
<feature type="transmembrane region" description="Helical" evidence="5">
    <location>
        <begin position="12"/>
        <end position="35"/>
    </location>
</feature>
<dbReference type="AlphaFoldDB" id="A0A8J9VEY6"/>
<keyword evidence="3 5" id="KW-1133">Transmembrane helix</keyword>
<gene>
    <name evidence="6" type="ORF">BINO364_LOCUS15492</name>
</gene>
<dbReference type="GO" id="GO:0016020">
    <property type="term" value="C:membrane"/>
    <property type="evidence" value="ECO:0007669"/>
    <property type="project" value="UniProtKB-SubCell"/>
</dbReference>
<keyword evidence="7" id="KW-1185">Reference proteome</keyword>
<keyword evidence="2 5" id="KW-0812">Transmembrane</keyword>
<comment type="subcellular location">
    <subcellularLocation>
        <location evidence="1">Membrane</location>
        <topology evidence="1">Multi-pass membrane protein</topology>
    </subcellularLocation>
</comment>
<evidence type="ECO:0000256" key="1">
    <source>
        <dbReference type="ARBA" id="ARBA00004141"/>
    </source>
</evidence>
<proteinExistence type="predicted"/>
<sequence length="143" mass="15752">MMIPLESLTLQLGIVGALISAFFFFISAMGFYGAISGSQFLLFMYATLVILLLLLECAVMFYVSSNAVEKGLQEHSVISHSIRLSLKCCDVNDTKPQQQLVWSCCNATAYENCTREVAYTMCVSLAQLAIAAPFRRIIVSKTS</sequence>
<evidence type="ECO:0000256" key="4">
    <source>
        <dbReference type="ARBA" id="ARBA00023136"/>
    </source>
</evidence>
<organism evidence="6 7">
    <name type="scientific">Brenthis ino</name>
    <name type="common">lesser marbled fritillary</name>
    <dbReference type="NCBI Taxonomy" id="405034"/>
    <lineage>
        <taxon>Eukaryota</taxon>
        <taxon>Metazoa</taxon>
        <taxon>Ecdysozoa</taxon>
        <taxon>Arthropoda</taxon>
        <taxon>Hexapoda</taxon>
        <taxon>Insecta</taxon>
        <taxon>Pterygota</taxon>
        <taxon>Neoptera</taxon>
        <taxon>Endopterygota</taxon>
        <taxon>Lepidoptera</taxon>
        <taxon>Glossata</taxon>
        <taxon>Ditrysia</taxon>
        <taxon>Papilionoidea</taxon>
        <taxon>Nymphalidae</taxon>
        <taxon>Heliconiinae</taxon>
        <taxon>Argynnini</taxon>
        <taxon>Brenthis</taxon>
    </lineage>
</organism>
<protein>
    <recommendedName>
        <fullName evidence="8">Tetraspanin</fullName>
    </recommendedName>
</protein>
<dbReference type="InterPro" id="IPR018499">
    <property type="entry name" value="Tetraspanin/Peripherin"/>
</dbReference>